<dbReference type="GO" id="GO:0000156">
    <property type="term" value="F:phosphorelay response regulator activity"/>
    <property type="evidence" value="ECO:0007669"/>
    <property type="project" value="InterPro"/>
</dbReference>
<reference evidence="2" key="1">
    <citation type="journal article" date="2014" name="Int. J. Syst. Evol. Microbiol.">
        <title>Complete genome sequence of Corynebacterium casei LMG S-19264T (=DSM 44701T), isolated from a smear-ripened cheese.</title>
        <authorList>
            <consortium name="US DOE Joint Genome Institute (JGI-PGF)"/>
            <person name="Walter F."/>
            <person name="Albersmeier A."/>
            <person name="Kalinowski J."/>
            <person name="Ruckert C."/>
        </authorList>
    </citation>
    <scope>NUCLEOTIDE SEQUENCE</scope>
    <source>
        <strain evidence="2">CCM 8711</strain>
    </source>
</reference>
<dbReference type="Pfam" id="PF04397">
    <property type="entry name" value="LytTR"/>
    <property type="match status" value="1"/>
</dbReference>
<evidence type="ECO:0000259" key="1">
    <source>
        <dbReference type="PROSITE" id="PS50930"/>
    </source>
</evidence>
<dbReference type="PROSITE" id="PS50930">
    <property type="entry name" value="HTH_LYTTR"/>
    <property type="match status" value="1"/>
</dbReference>
<dbReference type="InterPro" id="IPR007492">
    <property type="entry name" value="LytTR_DNA-bd_dom"/>
</dbReference>
<reference evidence="2" key="2">
    <citation type="submission" date="2020-09" db="EMBL/GenBank/DDBJ databases">
        <authorList>
            <person name="Sun Q."/>
            <person name="Sedlacek I."/>
        </authorList>
    </citation>
    <scope>NUCLEOTIDE SEQUENCE</scope>
    <source>
        <strain evidence="2">CCM 8711</strain>
    </source>
</reference>
<name>A0A917N523_9SPHI</name>
<dbReference type="Proteomes" id="UP000662074">
    <property type="component" value="Unassembled WGS sequence"/>
</dbReference>
<feature type="domain" description="HTH LytTR-type" evidence="1">
    <location>
        <begin position="1"/>
        <end position="112"/>
    </location>
</feature>
<dbReference type="EMBL" id="BMDO01000016">
    <property type="protein sequence ID" value="GGI52702.1"/>
    <property type="molecule type" value="Genomic_DNA"/>
</dbReference>
<dbReference type="AlphaFoldDB" id="A0A917N523"/>
<dbReference type="Gene3D" id="2.40.50.1020">
    <property type="entry name" value="LytTr DNA-binding domain"/>
    <property type="match status" value="1"/>
</dbReference>
<sequence length="119" mass="13523">MSIKTQVKQDDFSFNPANLLYAKADGNYIELTLSINNQVFTELKRISLKQFEAQLATCPFLFRCHRAYLVNLQHIKKVSGNAQGYTLLLHMAEERVPVSRTQLEVFNSRFEKLAGAIAG</sequence>
<dbReference type="GO" id="GO:0003677">
    <property type="term" value="F:DNA binding"/>
    <property type="evidence" value="ECO:0007669"/>
    <property type="project" value="InterPro"/>
</dbReference>
<dbReference type="InterPro" id="IPR046947">
    <property type="entry name" value="LytR-like"/>
</dbReference>
<dbReference type="PANTHER" id="PTHR37299">
    <property type="entry name" value="TRANSCRIPTIONAL REGULATOR-RELATED"/>
    <property type="match status" value="1"/>
</dbReference>
<evidence type="ECO:0000313" key="2">
    <source>
        <dbReference type="EMBL" id="GGI52702.1"/>
    </source>
</evidence>
<comment type="caution">
    <text evidence="2">The sequence shown here is derived from an EMBL/GenBank/DDBJ whole genome shotgun (WGS) entry which is preliminary data.</text>
</comment>
<evidence type="ECO:0000313" key="3">
    <source>
        <dbReference type="Proteomes" id="UP000662074"/>
    </source>
</evidence>
<accession>A0A917N523</accession>
<proteinExistence type="predicted"/>
<gene>
    <name evidence="2" type="ORF">GCM10011425_39140</name>
</gene>
<keyword evidence="3" id="KW-1185">Reference proteome</keyword>
<dbReference type="PANTHER" id="PTHR37299:SF1">
    <property type="entry name" value="STAGE 0 SPORULATION PROTEIN A HOMOLOG"/>
    <property type="match status" value="1"/>
</dbReference>
<organism evidence="2 3">
    <name type="scientific">Mucilaginibacter galii</name>
    <dbReference type="NCBI Taxonomy" id="2005073"/>
    <lineage>
        <taxon>Bacteria</taxon>
        <taxon>Pseudomonadati</taxon>
        <taxon>Bacteroidota</taxon>
        <taxon>Sphingobacteriia</taxon>
        <taxon>Sphingobacteriales</taxon>
        <taxon>Sphingobacteriaceae</taxon>
        <taxon>Mucilaginibacter</taxon>
    </lineage>
</organism>
<protein>
    <recommendedName>
        <fullName evidence="1">HTH LytTR-type domain-containing protein</fullName>
    </recommendedName>
</protein>
<dbReference type="SMART" id="SM00850">
    <property type="entry name" value="LytTR"/>
    <property type="match status" value="1"/>
</dbReference>